<dbReference type="Gene3D" id="3.40.50.1820">
    <property type="entry name" value="alpha/beta hydrolase"/>
    <property type="match status" value="1"/>
</dbReference>
<organism evidence="2 3">
    <name type="scientific">Conidiobolus coronatus (strain ATCC 28846 / CBS 209.66 / NRRL 28638)</name>
    <name type="common">Delacroixia coronata</name>
    <dbReference type="NCBI Taxonomy" id="796925"/>
    <lineage>
        <taxon>Eukaryota</taxon>
        <taxon>Fungi</taxon>
        <taxon>Fungi incertae sedis</taxon>
        <taxon>Zoopagomycota</taxon>
        <taxon>Entomophthoromycotina</taxon>
        <taxon>Entomophthoromycetes</taxon>
        <taxon>Entomophthorales</taxon>
        <taxon>Ancylistaceae</taxon>
        <taxon>Conidiobolus</taxon>
    </lineage>
</organism>
<reference evidence="2 3" key="1">
    <citation type="journal article" date="2015" name="Genome Biol. Evol.">
        <title>Phylogenomic analyses indicate that early fungi evolved digesting cell walls of algal ancestors of land plants.</title>
        <authorList>
            <person name="Chang Y."/>
            <person name="Wang S."/>
            <person name="Sekimoto S."/>
            <person name="Aerts A.L."/>
            <person name="Choi C."/>
            <person name="Clum A."/>
            <person name="LaButti K.M."/>
            <person name="Lindquist E.A."/>
            <person name="Yee Ngan C."/>
            <person name="Ohm R.A."/>
            <person name="Salamov A.A."/>
            <person name="Grigoriev I.V."/>
            <person name="Spatafora J.W."/>
            <person name="Berbee M.L."/>
        </authorList>
    </citation>
    <scope>NUCLEOTIDE SEQUENCE [LARGE SCALE GENOMIC DNA]</scope>
    <source>
        <strain evidence="2 3">NRRL 28638</strain>
    </source>
</reference>
<keyword evidence="3" id="KW-1185">Reference proteome</keyword>
<dbReference type="Proteomes" id="UP000070444">
    <property type="component" value="Unassembled WGS sequence"/>
</dbReference>
<proteinExistence type="predicted"/>
<dbReference type="InterPro" id="IPR005645">
    <property type="entry name" value="FSH-like_dom"/>
</dbReference>
<accession>A0A137P9N2</accession>
<evidence type="ECO:0000313" key="2">
    <source>
        <dbReference type="EMBL" id="KXN71664.1"/>
    </source>
</evidence>
<gene>
    <name evidence="2" type="ORF">CONCODRAFT_5649</name>
</gene>
<dbReference type="InterPro" id="IPR029058">
    <property type="entry name" value="AB_hydrolase_fold"/>
</dbReference>
<dbReference type="EMBL" id="KQ964470">
    <property type="protein sequence ID" value="KXN71664.1"/>
    <property type="molecule type" value="Genomic_DNA"/>
</dbReference>
<name>A0A137P9N2_CONC2</name>
<sequence>MASDYVPKFAHLSIERRILCIGPFDGVLRFSQGACVATLLTKLLEINHPLVSPANHPPLKFSITISAFIFKSLKY</sequence>
<dbReference type="Pfam" id="PF03959">
    <property type="entry name" value="FSH1"/>
    <property type="match status" value="1"/>
</dbReference>
<protein>
    <recommendedName>
        <fullName evidence="1">Serine hydrolase domain-containing protein</fullName>
    </recommendedName>
</protein>
<evidence type="ECO:0000259" key="1">
    <source>
        <dbReference type="Pfam" id="PF03959"/>
    </source>
</evidence>
<dbReference type="AlphaFoldDB" id="A0A137P9N2"/>
<dbReference type="OrthoDB" id="414698at2759"/>
<feature type="domain" description="Serine hydrolase" evidence="1">
    <location>
        <begin position="14"/>
        <end position="75"/>
    </location>
</feature>
<evidence type="ECO:0000313" key="3">
    <source>
        <dbReference type="Proteomes" id="UP000070444"/>
    </source>
</evidence>